<gene>
    <name evidence="1" type="ORF">ACFQRB_15540</name>
</gene>
<sequence>MPKLARAGIVEYDPATRAARYRGDELREPVRELLVEVRAAVSA</sequence>
<dbReference type="Proteomes" id="UP001596368">
    <property type="component" value="Unassembled WGS sequence"/>
</dbReference>
<proteinExistence type="predicted"/>
<protein>
    <submittedName>
        <fullName evidence="1">Uncharacterized protein</fullName>
    </submittedName>
</protein>
<organism evidence="1 2">
    <name type="scientific">Halobaculum litoreum</name>
    <dbReference type="NCBI Taxonomy" id="3031998"/>
    <lineage>
        <taxon>Archaea</taxon>
        <taxon>Methanobacteriati</taxon>
        <taxon>Methanobacteriota</taxon>
        <taxon>Stenosarchaea group</taxon>
        <taxon>Halobacteria</taxon>
        <taxon>Halobacteriales</taxon>
        <taxon>Haloferacaceae</taxon>
        <taxon>Halobaculum</taxon>
    </lineage>
</organism>
<dbReference type="EMBL" id="JBHSZG010000001">
    <property type="protein sequence ID" value="MFC7137459.1"/>
    <property type="molecule type" value="Genomic_DNA"/>
</dbReference>
<accession>A0ABD5XQT4</accession>
<name>A0ABD5XQT4_9EURY</name>
<evidence type="ECO:0000313" key="1">
    <source>
        <dbReference type="EMBL" id="MFC7137459.1"/>
    </source>
</evidence>
<reference evidence="1 2" key="1">
    <citation type="journal article" date="2019" name="Int. J. Syst. Evol. Microbiol.">
        <title>The Global Catalogue of Microorganisms (GCM) 10K type strain sequencing project: providing services to taxonomists for standard genome sequencing and annotation.</title>
        <authorList>
            <consortium name="The Broad Institute Genomics Platform"/>
            <consortium name="The Broad Institute Genome Sequencing Center for Infectious Disease"/>
            <person name="Wu L."/>
            <person name="Ma J."/>
        </authorList>
    </citation>
    <scope>NUCLEOTIDE SEQUENCE [LARGE SCALE GENOMIC DNA]</scope>
    <source>
        <strain evidence="1 2">DT92</strain>
    </source>
</reference>
<dbReference type="AlphaFoldDB" id="A0ABD5XQT4"/>
<comment type="caution">
    <text evidence="1">The sequence shown here is derived from an EMBL/GenBank/DDBJ whole genome shotgun (WGS) entry which is preliminary data.</text>
</comment>
<keyword evidence="2" id="KW-1185">Reference proteome</keyword>
<evidence type="ECO:0000313" key="2">
    <source>
        <dbReference type="Proteomes" id="UP001596368"/>
    </source>
</evidence>